<name>A0A8J6TQI6_9GAMM</name>
<evidence type="ECO:0000313" key="1">
    <source>
        <dbReference type="EMBL" id="MBC8520036.1"/>
    </source>
</evidence>
<protein>
    <submittedName>
        <fullName evidence="1">Uncharacterized protein</fullName>
    </submittedName>
</protein>
<comment type="caution">
    <text evidence="1">The sequence shown here is derived from an EMBL/GenBank/DDBJ whole genome shotgun (WGS) entry which is preliminary data.</text>
</comment>
<dbReference type="EMBL" id="JACNFK010000033">
    <property type="protein sequence ID" value="MBC8520036.1"/>
    <property type="molecule type" value="Genomic_DNA"/>
</dbReference>
<gene>
    <name evidence="1" type="ORF">H8D24_06495</name>
</gene>
<organism evidence="1 2">
    <name type="scientific">Candidatus Thiopontia autotrophica</name>
    <dbReference type="NCBI Taxonomy" id="2841688"/>
    <lineage>
        <taxon>Bacteria</taxon>
        <taxon>Pseudomonadati</taxon>
        <taxon>Pseudomonadota</taxon>
        <taxon>Gammaproteobacteria</taxon>
        <taxon>Candidatus Thiopontia</taxon>
    </lineage>
</organism>
<accession>A0A8J6TQI6</accession>
<reference evidence="1 2" key="1">
    <citation type="submission" date="2020-08" db="EMBL/GenBank/DDBJ databases">
        <title>Bridging the membrane lipid divide: bacteria of the FCB group superphylum have the potential to synthesize archaeal ether lipids.</title>
        <authorList>
            <person name="Villanueva L."/>
            <person name="Von Meijenfeldt F.A.B."/>
            <person name="Westbye A.B."/>
            <person name="Yadav S."/>
            <person name="Hopmans E.C."/>
            <person name="Dutilh B.E."/>
            <person name="Sinninghe Damste J.S."/>
        </authorList>
    </citation>
    <scope>NUCLEOTIDE SEQUENCE [LARGE SCALE GENOMIC DNA]</scope>
    <source>
        <strain evidence="1">NIOZ-UU100</strain>
    </source>
</reference>
<dbReference type="Proteomes" id="UP000654401">
    <property type="component" value="Unassembled WGS sequence"/>
</dbReference>
<proteinExistence type="predicted"/>
<sequence length="151" mass="16713">MSAISNDMEFRQALEALSLQQQRLIGARFVTNVLSLSEDGRLQKVVEAATSEGDLESAFKTAKRVSLEAHTRCGTEGDWNDQAGYFVARGAEAIVEPQVRTAGKNPAWKAAMQCRMARTCLASESDEDTHDLETEAQYQLLNDYLENVNNP</sequence>
<evidence type="ECO:0000313" key="2">
    <source>
        <dbReference type="Proteomes" id="UP000654401"/>
    </source>
</evidence>
<dbReference type="AlphaFoldDB" id="A0A8J6TQI6"/>